<dbReference type="SUPFAM" id="SSF52540">
    <property type="entry name" value="P-loop containing nucleoside triphosphate hydrolases"/>
    <property type="match status" value="1"/>
</dbReference>
<feature type="domain" description="TraG P-loop" evidence="1">
    <location>
        <begin position="371"/>
        <end position="779"/>
    </location>
</feature>
<dbReference type="PANTHER" id="PTHR38467">
    <property type="match status" value="1"/>
</dbReference>
<comment type="caution">
    <text evidence="2">The sequence shown here is derived from an EMBL/GenBank/DDBJ whole genome shotgun (WGS) entry which is preliminary data.</text>
</comment>
<sequence>KSGDVTVSYLLDTVEAYSLDVDGIEQRHNDFFRAFQHIRNGFIHKQDIFLRRKFDPEYMIKGDSYIQQAEKRHFAGREYLHHFCVLSFTLSGLLSLEKAYQVNPLSYKEELTKSDRDKLGDFLESVENAISIIRNIKNTSIRPLTTADIKQHIYRYVNGFHNDEGLRDIQFSDKLKIGQKTGLFFAVSDERYLPDKLKTHVSDTTLQDANSSLYMAMLERLGVHLMCSHVINQIWQFKGNSFKEDLAERVRQFGRYREFDKGIKKKYEDLADYEQEIINEENTLCKTHFNIALLEDEEAVLNKCIEQVKNIFTNAGFKYYIPSYEGLYNIFIGSVIGRENCLDPSYLFLTDLHSSLCLNINYTSYKNDPEGILFNERIYQTPIRKDLWDAHKRRIPARNLIIVASTGGGKSVTSLNIIQQYIEQSYKIIVVEFGKSFYQLSQLYKDKSLHVDYDGSAPLGINPFFTDGKKPDNEKVKTLVGLILKFWREKTIMEDTKQVVSLTKIVNEYYEDVKEGHCFPSFYNYVKEYGRELYTRLNILPEYFDLDSFLHICSEFMEGGFYENVCKHSPLENEMKNRDFIVFELTKIKKDPFLISVIMTILYDTIENKILSDRSVRGMLIFDEYAESQAIKDTFSGADIHSTVAYCYQKLRKENGGIGTIIQSPAQLPDNEFTKGIIANTQVLCVLPATEVVYDQVIEAFHIKNNSQINLMKSIRNDFAGTRPHSEVFFRFMDTYATVLRLELSKEKLLAFQTDGEKWNKLQNLYKETGSIENAIEEFKTLKSKDYENESSM</sequence>
<dbReference type="InterPro" id="IPR027417">
    <property type="entry name" value="P-loop_NTPase"/>
</dbReference>
<dbReference type="Pfam" id="PF19044">
    <property type="entry name" value="P-loop_TraG"/>
    <property type="match status" value="1"/>
</dbReference>
<evidence type="ECO:0000313" key="3">
    <source>
        <dbReference type="Proteomes" id="UP000310032"/>
    </source>
</evidence>
<dbReference type="Gene3D" id="3.40.50.300">
    <property type="entry name" value="P-loop containing nucleotide triphosphate hydrolases"/>
    <property type="match status" value="1"/>
</dbReference>
<proteinExistence type="predicted"/>
<dbReference type="InterPro" id="IPR043964">
    <property type="entry name" value="P-loop_TraG"/>
</dbReference>
<dbReference type="PANTHER" id="PTHR38467:SF1">
    <property type="entry name" value="CONJUGATIVE TRANSFER: ASSEMBLY"/>
    <property type="match status" value="1"/>
</dbReference>
<reference evidence="2 3" key="1">
    <citation type="submission" date="2019-04" db="EMBL/GenBank/DDBJ databases">
        <title>Microbes associate with the intestines of laboratory mice.</title>
        <authorList>
            <person name="Navarre W."/>
            <person name="Wong E."/>
            <person name="Huang K."/>
            <person name="Tropini C."/>
            <person name="Ng K."/>
            <person name="Yu B."/>
        </authorList>
    </citation>
    <scope>NUCLEOTIDE SEQUENCE [LARGE SCALE GENOMIC DNA]</scope>
    <source>
        <strain evidence="2 3">NM39_I3</strain>
    </source>
</reference>
<dbReference type="InterPro" id="IPR053155">
    <property type="entry name" value="F-pilin_assembly_TraC"/>
</dbReference>
<dbReference type="Proteomes" id="UP000310032">
    <property type="component" value="Unassembled WGS sequence"/>
</dbReference>
<accession>A0A4S2EHX0</accession>
<protein>
    <submittedName>
        <fullName evidence="2">Conjugal transfer protein TraG</fullName>
    </submittedName>
</protein>
<dbReference type="EMBL" id="SRYM01000046">
    <property type="protein sequence ID" value="TGY55568.1"/>
    <property type="molecule type" value="Genomic_DNA"/>
</dbReference>
<evidence type="ECO:0000259" key="1">
    <source>
        <dbReference type="Pfam" id="PF19044"/>
    </source>
</evidence>
<dbReference type="RefSeq" id="WP_135959596.1">
    <property type="nucleotide sequence ID" value="NZ_SRYM01000046.1"/>
</dbReference>
<dbReference type="AlphaFoldDB" id="A0A4S2EHX0"/>
<organism evidence="2 3">
    <name type="scientific">Parabacteroides distasonis</name>
    <dbReference type="NCBI Taxonomy" id="823"/>
    <lineage>
        <taxon>Bacteria</taxon>
        <taxon>Pseudomonadati</taxon>
        <taxon>Bacteroidota</taxon>
        <taxon>Bacteroidia</taxon>
        <taxon>Bacteroidales</taxon>
        <taxon>Tannerellaceae</taxon>
        <taxon>Parabacteroides</taxon>
    </lineage>
</organism>
<gene>
    <name evidence="2" type="ORF">E5342_13965</name>
</gene>
<evidence type="ECO:0000313" key="2">
    <source>
        <dbReference type="EMBL" id="TGY55568.1"/>
    </source>
</evidence>
<name>A0A4S2EHX0_PARDI</name>
<dbReference type="Gene3D" id="1.10.8.730">
    <property type="match status" value="1"/>
</dbReference>
<feature type="non-terminal residue" evidence="2">
    <location>
        <position position="1"/>
    </location>
</feature>